<comment type="domain">
    <text evidence="3">The QLQ domain and WRC domain may be involved in protein-protein interaction and DNA-binding, respectively.</text>
</comment>
<dbReference type="GO" id="GO:0005524">
    <property type="term" value="F:ATP binding"/>
    <property type="evidence" value="ECO:0007669"/>
    <property type="project" value="UniProtKB-UniRule"/>
</dbReference>
<dbReference type="EMBL" id="JBCGBO010000005">
    <property type="protein sequence ID" value="KAK9202438.1"/>
    <property type="molecule type" value="Genomic_DNA"/>
</dbReference>
<protein>
    <recommendedName>
        <fullName evidence="3">Growth-regulating factor</fullName>
    </recommendedName>
</protein>
<keyword evidence="3" id="KW-0805">Transcription regulation</keyword>
<comment type="subcellular location">
    <subcellularLocation>
        <location evidence="3">Nucleus</location>
    </subcellularLocation>
</comment>
<comment type="caution">
    <text evidence="2">Lacks conserved residue(s) required for the propagation of feature annotation.</text>
</comment>
<dbReference type="InterPro" id="IPR014977">
    <property type="entry name" value="WRC_dom"/>
</dbReference>
<organism evidence="5 6">
    <name type="scientific">Citrus x changshan-huyou</name>
    <dbReference type="NCBI Taxonomy" id="2935761"/>
    <lineage>
        <taxon>Eukaryota</taxon>
        <taxon>Viridiplantae</taxon>
        <taxon>Streptophyta</taxon>
        <taxon>Embryophyta</taxon>
        <taxon>Tracheophyta</taxon>
        <taxon>Spermatophyta</taxon>
        <taxon>Magnoliopsida</taxon>
        <taxon>eudicotyledons</taxon>
        <taxon>Gunneridae</taxon>
        <taxon>Pentapetalae</taxon>
        <taxon>rosids</taxon>
        <taxon>malvids</taxon>
        <taxon>Sapindales</taxon>
        <taxon>Rutaceae</taxon>
        <taxon>Aurantioideae</taxon>
        <taxon>Citrus</taxon>
    </lineage>
</organism>
<dbReference type="PANTHER" id="PTHR31602">
    <property type="entry name" value="GROWTH-REGULATING FACTOR 5"/>
    <property type="match status" value="1"/>
</dbReference>
<name>A0AAP0ME53_9ROSI</name>
<evidence type="ECO:0000313" key="5">
    <source>
        <dbReference type="EMBL" id="KAK9202438.1"/>
    </source>
</evidence>
<feature type="domain" description="WRC" evidence="4">
    <location>
        <begin position="3"/>
        <end position="47"/>
    </location>
</feature>
<reference evidence="5 6" key="1">
    <citation type="submission" date="2024-05" db="EMBL/GenBank/DDBJ databases">
        <title>Haplotype-resolved chromosome-level genome assembly of Huyou (Citrus changshanensis).</title>
        <authorList>
            <person name="Miao C."/>
            <person name="Chen W."/>
            <person name="Wu Y."/>
            <person name="Wang L."/>
            <person name="Zhao S."/>
            <person name="Grierson D."/>
            <person name="Xu C."/>
            <person name="Chen K."/>
        </authorList>
    </citation>
    <scope>NUCLEOTIDE SEQUENCE [LARGE SCALE GENOMIC DNA]</scope>
    <source>
        <strain evidence="5">01-14</strain>
        <tissue evidence="5">Leaf</tissue>
    </source>
</reference>
<evidence type="ECO:0000256" key="3">
    <source>
        <dbReference type="RuleBase" id="RU367127"/>
    </source>
</evidence>
<dbReference type="Proteomes" id="UP001428341">
    <property type="component" value="Unassembled WGS sequence"/>
</dbReference>
<gene>
    <name evidence="5" type="ORF">WN944_017648</name>
</gene>
<accession>A0AAP0ME53</accession>
<dbReference type="Pfam" id="PF08879">
    <property type="entry name" value="WRC"/>
    <property type="match status" value="2"/>
</dbReference>
<feature type="domain" description="WRC" evidence="4">
    <location>
        <begin position="69"/>
        <end position="114"/>
    </location>
</feature>
<keyword evidence="3" id="KW-0804">Transcription</keyword>
<dbReference type="GO" id="GO:0006351">
    <property type="term" value="P:DNA-templated transcription"/>
    <property type="evidence" value="ECO:0007669"/>
    <property type="project" value="UniProtKB-UniRule"/>
</dbReference>
<dbReference type="GO" id="GO:0005634">
    <property type="term" value="C:nucleus"/>
    <property type="evidence" value="ECO:0007669"/>
    <property type="project" value="UniProtKB-SubCell"/>
</dbReference>
<comment type="function">
    <text evidence="3">Transcription activator.</text>
</comment>
<dbReference type="GO" id="GO:0032502">
    <property type="term" value="P:developmental process"/>
    <property type="evidence" value="ECO:0007669"/>
    <property type="project" value="InterPro"/>
</dbReference>
<dbReference type="AlphaFoldDB" id="A0AAP0ME53"/>
<keyword evidence="1 3" id="KW-0539">Nucleus</keyword>
<sequence>MMDLEPGRCRRTNGNKWRCRKNSVPDQKYVDASQIANLLDYPDSLDSSIRDNVTIVHFEDVKMIAIWSFMAVWDCNVYGKKWRHSRDTIPNQKYCEMHMHRDAKKRVEPKNPVPKFSIDTTSSPFLPSTIITSANEDSATSDSILCISVPKSPQVATRSPSSSRCYHQ</sequence>
<dbReference type="InterPro" id="IPR031137">
    <property type="entry name" value="GRF"/>
</dbReference>
<evidence type="ECO:0000313" key="6">
    <source>
        <dbReference type="Proteomes" id="UP001428341"/>
    </source>
</evidence>
<dbReference type="PANTHER" id="PTHR31602:SF81">
    <property type="entry name" value="GROWTH-REGULATING FACTOR 9"/>
    <property type="match status" value="1"/>
</dbReference>
<evidence type="ECO:0000259" key="4">
    <source>
        <dbReference type="PROSITE" id="PS51667"/>
    </source>
</evidence>
<keyword evidence="6" id="KW-1185">Reference proteome</keyword>
<dbReference type="PROSITE" id="PS51667">
    <property type="entry name" value="WRC"/>
    <property type="match status" value="2"/>
</dbReference>
<comment type="similarity">
    <text evidence="3">Belongs to the GRF family.</text>
</comment>
<evidence type="ECO:0000256" key="1">
    <source>
        <dbReference type="ARBA" id="ARBA00023242"/>
    </source>
</evidence>
<proteinExistence type="inferred from homology"/>
<evidence type="ECO:0000256" key="2">
    <source>
        <dbReference type="PROSITE-ProRule" id="PRU01002"/>
    </source>
</evidence>
<keyword evidence="3" id="KW-0010">Activator</keyword>
<comment type="caution">
    <text evidence="5">The sequence shown here is derived from an EMBL/GenBank/DDBJ whole genome shotgun (WGS) entry which is preliminary data.</text>
</comment>